<keyword evidence="11" id="KW-0407">Ion channel</keyword>
<sequence length="309" mass="36796">MEKMKERIVAFGDAIIAIIITIIVLELPIKLSSSGEVDMYVLFRSIGIYFISFCFVADLWYQGAQKFNQIKKIKNKDFVIYMLFLFTLSLIPTFTRLLIEDTNRQVVFFYGILSFVVTLLWSRLIHSLGAQIEEKEKLPEFFLQREAKRQGLMLLFRLLILVFAYFFPRYGLVVYLVLPIIGFMQNIVDKEEDHYVSQMNEEQKDYYVDDLKRERGSNVRNYVQLLRSSFSNEGQSAAEKQQWWLSFNDQWQKQLDNQLDEVSKKIEAAKNESEKQAFEMKRQRLLAEQQKIQKIMKRTDERLNSRRRH</sequence>
<keyword evidence="10 14" id="KW-0472">Membrane</keyword>
<evidence type="ECO:0000256" key="7">
    <source>
        <dbReference type="ARBA" id="ARBA00022958"/>
    </source>
</evidence>
<feature type="transmembrane region" description="Helical" evidence="14">
    <location>
        <begin position="7"/>
        <end position="27"/>
    </location>
</feature>
<feature type="transmembrane region" description="Helical" evidence="14">
    <location>
        <begin position="78"/>
        <end position="99"/>
    </location>
</feature>
<keyword evidence="6" id="KW-0631">Potassium channel</keyword>
<evidence type="ECO:0000256" key="4">
    <source>
        <dbReference type="ARBA" id="ARBA00022538"/>
    </source>
</evidence>
<keyword evidence="3" id="KW-0813">Transport</keyword>
<dbReference type="InterPro" id="IPR010617">
    <property type="entry name" value="TMEM175-like"/>
</dbReference>
<keyword evidence="16" id="KW-1185">Reference proteome</keyword>
<dbReference type="RefSeq" id="WP_209555503.1">
    <property type="nucleotide sequence ID" value="NZ_JAEDXU010000001.1"/>
</dbReference>
<keyword evidence="13" id="KW-0175">Coiled coil</keyword>
<keyword evidence="8 14" id="KW-1133">Transmembrane helix</keyword>
<evidence type="ECO:0000256" key="3">
    <source>
        <dbReference type="ARBA" id="ARBA00022448"/>
    </source>
</evidence>
<dbReference type="Proteomes" id="UP000673375">
    <property type="component" value="Unassembled WGS sequence"/>
</dbReference>
<keyword evidence="5 14" id="KW-0812">Transmembrane</keyword>
<dbReference type="Pfam" id="PF06736">
    <property type="entry name" value="TMEM175"/>
    <property type="match status" value="1"/>
</dbReference>
<comment type="caution">
    <text evidence="15">The sequence shown here is derived from an EMBL/GenBank/DDBJ whole genome shotgun (WGS) entry which is preliminary data.</text>
</comment>
<feature type="transmembrane region" description="Helical" evidence="14">
    <location>
        <begin position="105"/>
        <end position="125"/>
    </location>
</feature>
<proteinExistence type="inferred from homology"/>
<keyword evidence="7" id="KW-0630">Potassium</keyword>
<organism evidence="15 16">
    <name type="scientific">Enterococcus larvae</name>
    <dbReference type="NCBI Taxonomy" id="2794352"/>
    <lineage>
        <taxon>Bacteria</taxon>
        <taxon>Bacillati</taxon>
        <taxon>Bacillota</taxon>
        <taxon>Bacilli</taxon>
        <taxon>Lactobacillales</taxon>
        <taxon>Enterococcaceae</taxon>
        <taxon>Enterococcus</taxon>
    </lineage>
</organism>
<evidence type="ECO:0000256" key="10">
    <source>
        <dbReference type="ARBA" id="ARBA00023136"/>
    </source>
</evidence>
<reference evidence="15 16" key="1">
    <citation type="submission" date="2020-12" db="EMBL/GenBank/DDBJ databases">
        <title>Vagococcus allomyrinae sp. nov. and Enterococcus lavae sp. nov., isolated from the larvae of Allomyrina dichotoma.</title>
        <authorList>
            <person name="Lee S.D."/>
        </authorList>
    </citation>
    <scope>NUCLEOTIDE SEQUENCE [LARGE SCALE GENOMIC DNA]</scope>
    <source>
        <strain evidence="15 16">BWM-S5</strain>
    </source>
</reference>
<name>A0ABS4CF06_9ENTE</name>
<evidence type="ECO:0000256" key="8">
    <source>
        <dbReference type="ARBA" id="ARBA00022989"/>
    </source>
</evidence>
<comment type="similarity">
    <text evidence="2">Belongs to the TMEM175 family.</text>
</comment>
<feature type="transmembrane region" description="Helical" evidence="14">
    <location>
        <begin position="154"/>
        <end position="178"/>
    </location>
</feature>
<feature type="transmembrane region" description="Helical" evidence="14">
    <location>
        <begin position="39"/>
        <end position="57"/>
    </location>
</feature>
<protein>
    <submittedName>
        <fullName evidence="15">DUF1211 domain-containing protein</fullName>
    </submittedName>
</protein>
<comment type="subcellular location">
    <subcellularLocation>
        <location evidence="1">Membrane</location>
        <topology evidence="1">Multi-pass membrane protein</topology>
    </subcellularLocation>
</comment>
<evidence type="ECO:0000256" key="5">
    <source>
        <dbReference type="ARBA" id="ARBA00022692"/>
    </source>
</evidence>
<evidence type="ECO:0000256" key="12">
    <source>
        <dbReference type="ARBA" id="ARBA00034430"/>
    </source>
</evidence>
<evidence type="ECO:0000256" key="2">
    <source>
        <dbReference type="ARBA" id="ARBA00006920"/>
    </source>
</evidence>
<evidence type="ECO:0000256" key="11">
    <source>
        <dbReference type="ARBA" id="ARBA00023303"/>
    </source>
</evidence>
<evidence type="ECO:0000313" key="16">
    <source>
        <dbReference type="Proteomes" id="UP000673375"/>
    </source>
</evidence>
<evidence type="ECO:0000256" key="1">
    <source>
        <dbReference type="ARBA" id="ARBA00004141"/>
    </source>
</evidence>
<evidence type="ECO:0000313" key="15">
    <source>
        <dbReference type="EMBL" id="MBP1044696.1"/>
    </source>
</evidence>
<evidence type="ECO:0000256" key="6">
    <source>
        <dbReference type="ARBA" id="ARBA00022826"/>
    </source>
</evidence>
<keyword evidence="4" id="KW-0633">Potassium transport</keyword>
<comment type="catalytic activity">
    <reaction evidence="12">
        <text>K(+)(in) = K(+)(out)</text>
        <dbReference type="Rhea" id="RHEA:29463"/>
        <dbReference type="ChEBI" id="CHEBI:29103"/>
    </reaction>
</comment>
<feature type="coiled-coil region" evidence="13">
    <location>
        <begin position="252"/>
        <end position="288"/>
    </location>
</feature>
<dbReference type="EMBL" id="JAEDXU010000001">
    <property type="protein sequence ID" value="MBP1044696.1"/>
    <property type="molecule type" value="Genomic_DNA"/>
</dbReference>
<evidence type="ECO:0000256" key="9">
    <source>
        <dbReference type="ARBA" id="ARBA00023065"/>
    </source>
</evidence>
<evidence type="ECO:0000256" key="13">
    <source>
        <dbReference type="SAM" id="Coils"/>
    </source>
</evidence>
<evidence type="ECO:0000256" key="14">
    <source>
        <dbReference type="SAM" id="Phobius"/>
    </source>
</evidence>
<gene>
    <name evidence="15" type="ORF">I6N96_00275</name>
</gene>
<keyword evidence="9" id="KW-0406">Ion transport</keyword>
<accession>A0ABS4CF06</accession>